<dbReference type="Proteomes" id="UP000824056">
    <property type="component" value="Unassembled WGS sequence"/>
</dbReference>
<dbReference type="GO" id="GO:0051539">
    <property type="term" value="F:4 iron, 4 sulfur cluster binding"/>
    <property type="evidence" value="ECO:0007669"/>
    <property type="project" value="UniProtKB-KW"/>
</dbReference>
<evidence type="ECO:0000313" key="9">
    <source>
        <dbReference type="EMBL" id="HIZ65397.1"/>
    </source>
</evidence>
<evidence type="ECO:0000256" key="6">
    <source>
        <dbReference type="ARBA" id="ARBA00023004"/>
    </source>
</evidence>
<dbReference type="PANTHER" id="PTHR11228">
    <property type="entry name" value="RADICAL SAM DOMAIN PROTEIN"/>
    <property type="match status" value="1"/>
</dbReference>
<dbReference type="Gene3D" id="3.20.20.70">
    <property type="entry name" value="Aldolase class I"/>
    <property type="match status" value="1"/>
</dbReference>
<comment type="caution">
    <text evidence="9">The sequence shown here is derived from an EMBL/GenBank/DDBJ whole genome shotgun (WGS) entry which is preliminary data.</text>
</comment>
<evidence type="ECO:0000256" key="1">
    <source>
        <dbReference type="ARBA" id="ARBA00001966"/>
    </source>
</evidence>
<dbReference type="CDD" id="cd01335">
    <property type="entry name" value="Radical_SAM"/>
    <property type="match status" value="1"/>
</dbReference>
<keyword evidence="7" id="KW-0411">Iron-sulfur</keyword>
<feature type="domain" description="Radical SAM core" evidence="8">
    <location>
        <begin position="23"/>
        <end position="240"/>
    </location>
</feature>
<dbReference type="InterPro" id="IPR000385">
    <property type="entry name" value="MoaA_NifB_PqqE_Fe-S-bd_CS"/>
</dbReference>
<dbReference type="InterPro" id="IPR058240">
    <property type="entry name" value="rSAM_sf"/>
</dbReference>
<evidence type="ECO:0000256" key="7">
    <source>
        <dbReference type="ARBA" id="ARBA00023014"/>
    </source>
</evidence>
<proteinExistence type="predicted"/>
<dbReference type="PROSITE" id="PS01305">
    <property type="entry name" value="MOAA_NIFB_PQQE"/>
    <property type="match status" value="1"/>
</dbReference>
<dbReference type="PROSITE" id="PS51918">
    <property type="entry name" value="RADICAL_SAM"/>
    <property type="match status" value="1"/>
</dbReference>
<dbReference type="PANTHER" id="PTHR11228:SF7">
    <property type="entry name" value="PQQA PEPTIDE CYCLASE"/>
    <property type="match status" value="1"/>
</dbReference>
<dbReference type="InterPro" id="IPR007197">
    <property type="entry name" value="rSAM"/>
</dbReference>
<dbReference type="SUPFAM" id="SSF102114">
    <property type="entry name" value="Radical SAM enzymes"/>
    <property type="match status" value="1"/>
</dbReference>
<accession>A0A9D2FRL8</accession>
<dbReference type="InterPro" id="IPR013785">
    <property type="entry name" value="Aldolase_TIM"/>
</dbReference>
<reference evidence="9" key="1">
    <citation type="journal article" date="2021" name="PeerJ">
        <title>Extensive microbial diversity within the chicken gut microbiome revealed by metagenomics and culture.</title>
        <authorList>
            <person name="Gilroy R."/>
            <person name="Ravi A."/>
            <person name="Getino M."/>
            <person name="Pursley I."/>
            <person name="Horton D.L."/>
            <person name="Alikhan N.F."/>
            <person name="Baker D."/>
            <person name="Gharbi K."/>
            <person name="Hall N."/>
            <person name="Watson M."/>
            <person name="Adriaenssens E.M."/>
            <person name="Foster-Nyarko E."/>
            <person name="Jarju S."/>
            <person name="Secka A."/>
            <person name="Antonio M."/>
            <person name="Oren A."/>
            <person name="Chaudhuri R.R."/>
            <person name="La Ragione R."/>
            <person name="Hildebrand F."/>
            <person name="Pallen M.J."/>
        </authorList>
    </citation>
    <scope>NUCLEOTIDE SEQUENCE</scope>
    <source>
        <strain evidence="9">1068</strain>
    </source>
</reference>
<evidence type="ECO:0000256" key="2">
    <source>
        <dbReference type="ARBA" id="ARBA00022485"/>
    </source>
</evidence>
<dbReference type="InterPro" id="IPR050377">
    <property type="entry name" value="Radical_SAM_PqqE_MftC-like"/>
</dbReference>
<dbReference type="GO" id="GO:0016491">
    <property type="term" value="F:oxidoreductase activity"/>
    <property type="evidence" value="ECO:0007669"/>
    <property type="project" value="UniProtKB-KW"/>
</dbReference>
<dbReference type="InterPro" id="IPR017200">
    <property type="entry name" value="PqqE-like"/>
</dbReference>
<dbReference type="GO" id="GO:0046872">
    <property type="term" value="F:metal ion binding"/>
    <property type="evidence" value="ECO:0007669"/>
    <property type="project" value="UniProtKB-KW"/>
</dbReference>
<name>A0A9D2FRL8_9FIRM</name>
<evidence type="ECO:0000256" key="4">
    <source>
        <dbReference type="ARBA" id="ARBA00022723"/>
    </source>
</evidence>
<keyword evidence="2" id="KW-0004">4Fe-4S</keyword>
<dbReference type="SMART" id="SM00729">
    <property type="entry name" value="Elp3"/>
    <property type="match status" value="1"/>
</dbReference>
<evidence type="ECO:0000313" key="10">
    <source>
        <dbReference type="Proteomes" id="UP000824056"/>
    </source>
</evidence>
<organism evidence="9 10">
    <name type="scientific">Candidatus Blautia pullicola</name>
    <dbReference type="NCBI Taxonomy" id="2838498"/>
    <lineage>
        <taxon>Bacteria</taxon>
        <taxon>Bacillati</taxon>
        <taxon>Bacillota</taxon>
        <taxon>Clostridia</taxon>
        <taxon>Lachnospirales</taxon>
        <taxon>Lachnospiraceae</taxon>
        <taxon>Blautia</taxon>
    </lineage>
</organism>
<dbReference type="SFLD" id="SFLDG01067">
    <property type="entry name" value="SPASM/twitch_domain_containing"/>
    <property type="match status" value="1"/>
</dbReference>
<keyword evidence="5" id="KW-0560">Oxidoreductase</keyword>
<keyword evidence="3" id="KW-0949">S-adenosyl-L-methionine</keyword>
<dbReference type="InterPro" id="IPR006638">
    <property type="entry name" value="Elp3/MiaA/NifB-like_rSAM"/>
</dbReference>
<dbReference type="SFLD" id="SFLDG01386">
    <property type="entry name" value="main_SPASM_domain-containing"/>
    <property type="match status" value="1"/>
</dbReference>
<dbReference type="Pfam" id="PF04055">
    <property type="entry name" value="Radical_SAM"/>
    <property type="match status" value="1"/>
</dbReference>
<evidence type="ECO:0000256" key="3">
    <source>
        <dbReference type="ARBA" id="ARBA00022691"/>
    </source>
</evidence>
<keyword evidence="6" id="KW-0408">Iron</keyword>
<dbReference type="PIRSF" id="PIRSF037420">
    <property type="entry name" value="PQQ_syn_pqqE"/>
    <property type="match status" value="1"/>
</dbReference>
<keyword evidence="4" id="KW-0479">Metal-binding</keyword>
<dbReference type="EMBL" id="DXBG01000137">
    <property type="protein sequence ID" value="HIZ65397.1"/>
    <property type="molecule type" value="Genomic_DNA"/>
</dbReference>
<dbReference type="AlphaFoldDB" id="A0A9D2FRL8"/>
<evidence type="ECO:0000259" key="8">
    <source>
        <dbReference type="PROSITE" id="PS51918"/>
    </source>
</evidence>
<evidence type="ECO:0000256" key="5">
    <source>
        <dbReference type="ARBA" id="ARBA00023002"/>
    </source>
</evidence>
<protein>
    <submittedName>
        <fullName evidence="9">Radical SAM protein</fullName>
    </submittedName>
</protein>
<dbReference type="GO" id="GO:0032324">
    <property type="term" value="P:molybdopterin cofactor biosynthetic process"/>
    <property type="evidence" value="ECO:0007669"/>
    <property type="project" value="UniProtKB-ARBA"/>
</dbReference>
<reference evidence="9" key="2">
    <citation type="submission" date="2021-04" db="EMBL/GenBank/DDBJ databases">
        <authorList>
            <person name="Gilroy R."/>
        </authorList>
    </citation>
    <scope>NUCLEOTIDE SEQUENCE</scope>
    <source>
        <strain evidence="9">1068</strain>
    </source>
</reference>
<gene>
    <name evidence="9" type="ORF">H9809_05800</name>
</gene>
<dbReference type="SFLD" id="SFLDS00029">
    <property type="entry name" value="Radical_SAM"/>
    <property type="match status" value="1"/>
</dbReference>
<sequence length="374" mass="43278">MEYTGWERDFPISKYLTAKAARNKIPLHGAFELTARCNFNCRMCYIHDINSMNELKERELPVSWWLKTAEEARKEGLLFLLLTGGEAMLREDFRELYQELAQMGFRLVINTNGSLIDEKILELFRKYPPGRVNVSMYGASEETYKRLCGREMKERAARGIRELKKIGLSVRTTMTATPYNCQDMEKVYDFSRQENTLFETTSYTFPPARREGQMTQPDRMTAQEAGKYMVQRDKMILSPAAFYERAAKMTDYCKVNKTEERAENETGAGVSCQAGSSSFWITWEGKMRPCGLMTAPEADVVRIGFSQAWKQIYQATEQIRMPVECKYCSKKRLCRVCAAMCQTETGSFDKKPEYVCQMAEAMLEEYRKEAGREE</sequence>
<comment type="cofactor">
    <cofactor evidence="1">
        <name>[4Fe-4S] cluster</name>
        <dbReference type="ChEBI" id="CHEBI:49883"/>
    </cofactor>
</comment>